<sequence length="148" mass="16700">MLSGFLVPVSLSPLERGHWFCPDDVAAYEAKYRYNRQLIAKHEIQDQFGFDKQFVSYTLNRALQLRPVSDGLIDYYSRSALEQLTISLAEKVTVSQAATMLATDRYTVLNLRKMGLLTPSLELGQGTSKVCYFERKDVARLAEEIAAG</sequence>
<proteinExistence type="predicted"/>
<evidence type="ECO:0000313" key="1">
    <source>
        <dbReference type="EMBL" id="GLR13684.1"/>
    </source>
</evidence>
<reference evidence="2" key="1">
    <citation type="journal article" date="2019" name="Int. J. Syst. Evol. Microbiol.">
        <title>The Global Catalogue of Microorganisms (GCM) 10K type strain sequencing project: providing services to taxonomists for standard genome sequencing and annotation.</title>
        <authorList>
            <consortium name="The Broad Institute Genomics Platform"/>
            <consortium name="The Broad Institute Genome Sequencing Center for Infectious Disease"/>
            <person name="Wu L."/>
            <person name="Ma J."/>
        </authorList>
    </citation>
    <scope>NUCLEOTIDE SEQUENCE [LARGE SCALE GENOMIC DNA]</scope>
    <source>
        <strain evidence="2">NBRC 110044</strain>
    </source>
</reference>
<evidence type="ECO:0008006" key="3">
    <source>
        <dbReference type="Google" id="ProtNLM"/>
    </source>
</evidence>
<organism evidence="1 2">
    <name type="scientific">Chitinimonas prasina</name>
    <dbReference type="NCBI Taxonomy" id="1434937"/>
    <lineage>
        <taxon>Bacteria</taxon>
        <taxon>Pseudomonadati</taxon>
        <taxon>Pseudomonadota</taxon>
        <taxon>Betaproteobacteria</taxon>
        <taxon>Neisseriales</taxon>
        <taxon>Chitinibacteraceae</taxon>
        <taxon>Chitinimonas</taxon>
    </lineage>
</organism>
<comment type="caution">
    <text evidence="1">The sequence shown here is derived from an EMBL/GenBank/DDBJ whole genome shotgun (WGS) entry which is preliminary data.</text>
</comment>
<protein>
    <recommendedName>
        <fullName evidence="3">Helix-turn-helix domain-containing protein</fullName>
    </recommendedName>
</protein>
<dbReference type="Proteomes" id="UP001156706">
    <property type="component" value="Unassembled WGS sequence"/>
</dbReference>
<gene>
    <name evidence="1" type="ORF">GCM10007907_24740</name>
</gene>
<name>A0ABQ5YIC8_9NEIS</name>
<evidence type="ECO:0000313" key="2">
    <source>
        <dbReference type="Proteomes" id="UP001156706"/>
    </source>
</evidence>
<keyword evidence="2" id="KW-1185">Reference proteome</keyword>
<accession>A0ABQ5YIC8</accession>
<dbReference type="EMBL" id="BSOG01000002">
    <property type="protein sequence ID" value="GLR13684.1"/>
    <property type="molecule type" value="Genomic_DNA"/>
</dbReference>